<reference evidence="7" key="1">
    <citation type="submission" date="2020-08" db="EMBL/GenBank/DDBJ databases">
        <title>Genome sequencing and assembly of the red palm weevil Rhynchophorus ferrugineus.</title>
        <authorList>
            <person name="Dias G.B."/>
            <person name="Bergman C.M."/>
            <person name="Manee M."/>
        </authorList>
    </citation>
    <scope>NUCLEOTIDE SEQUENCE</scope>
    <source>
        <strain evidence="7">AA-2017</strain>
        <tissue evidence="7">Whole larva</tissue>
    </source>
</reference>
<dbReference type="PANTHER" id="PTHR44196">
    <property type="entry name" value="DEHYDROGENASE/REDUCTASE SDR FAMILY MEMBER 7B"/>
    <property type="match status" value="1"/>
</dbReference>
<gene>
    <name evidence="7" type="ORF">GWI33_015720</name>
</gene>
<dbReference type="GO" id="GO:0016020">
    <property type="term" value="C:membrane"/>
    <property type="evidence" value="ECO:0007669"/>
    <property type="project" value="TreeGrafter"/>
</dbReference>
<comment type="function">
    <text evidence="3">Putative oxidoreductase.</text>
</comment>
<evidence type="ECO:0000256" key="3">
    <source>
        <dbReference type="ARBA" id="ARBA00037096"/>
    </source>
</evidence>
<dbReference type="OrthoDB" id="5307821at2759"/>
<protein>
    <recommendedName>
        <fullName evidence="6">Ketoreductase domain-containing protein</fullName>
    </recommendedName>
</protein>
<keyword evidence="8" id="KW-1185">Reference proteome</keyword>
<dbReference type="InterPro" id="IPR057326">
    <property type="entry name" value="KR_dom"/>
</dbReference>
<dbReference type="AlphaFoldDB" id="A0A834MB45"/>
<evidence type="ECO:0000256" key="4">
    <source>
        <dbReference type="RuleBase" id="RU000363"/>
    </source>
</evidence>
<dbReference type="NCBIfam" id="NF004825">
    <property type="entry name" value="PRK06181.1"/>
    <property type="match status" value="1"/>
</dbReference>
<keyword evidence="5" id="KW-1133">Transmembrane helix</keyword>
<dbReference type="InterPro" id="IPR020904">
    <property type="entry name" value="Sc_DH/Rdtase_CS"/>
</dbReference>
<comment type="caution">
    <text evidence="7">The sequence shown here is derived from an EMBL/GenBank/DDBJ whole genome shotgun (WGS) entry which is preliminary data.</text>
</comment>
<dbReference type="Pfam" id="PF00106">
    <property type="entry name" value="adh_short"/>
    <property type="match status" value="1"/>
</dbReference>
<comment type="similarity">
    <text evidence="1 4">Belongs to the short-chain dehydrogenases/reductases (SDR) family.</text>
</comment>
<accession>A0A834MB45</accession>
<dbReference type="InterPro" id="IPR036291">
    <property type="entry name" value="NAD(P)-bd_dom_sf"/>
</dbReference>
<organism evidence="7 8">
    <name type="scientific">Rhynchophorus ferrugineus</name>
    <name type="common">Red palm weevil</name>
    <name type="synonym">Curculio ferrugineus</name>
    <dbReference type="NCBI Taxonomy" id="354439"/>
    <lineage>
        <taxon>Eukaryota</taxon>
        <taxon>Metazoa</taxon>
        <taxon>Ecdysozoa</taxon>
        <taxon>Arthropoda</taxon>
        <taxon>Hexapoda</taxon>
        <taxon>Insecta</taxon>
        <taxon>Pterygota</taxon>
        <taxon>Neoptera</taxon>
        <taxon>Endopterygota</taxon>
        <taxon>Coleoptera</taxon>
        <taxon>Polyphaga</taxon>
        <taxon>Cucujiformia</taxon>
        <taxon>Curculionidae</taxon>
        <taxon>Dryophthorinae</taxon>
        <taxon>Rhynchophorus</taxon>
    </lineage>
</organism>
<dbReference type="SUPFAM" id="SSF51735">
    <property type="entry name" value="NAD(P)-binding Rossmann-fold domains"/>
    <property type="match status" value="1"/>
</dbReference>
<feature type="transmembrane region" description="Helical" evidence="5">
    <location>
        <begin position="6"/>
        <end position="25"/>
    </location>
</feature>
<dbReference type="SMART" id="SM00822">
    <property type="entry name" value="PKS_KR"/>
    <property type="match status" value="1"/>
</dbReference>
<name>A0A834MB45_RHYFE</name>
<sequence length="322" mass="35604">MSEIKTLFNVIGPISIAVTIPWIIFKMFCTVWLKKGYNNLVGKVVVITGASSGLGEALAHEFYKHGAQVVLCARRRQELERVRTDLLHSHSKDMTHPPIIIPLDLNEPSELQNHVDKILSITGRIDILVNNGGISHRGTVNDTTLEVHRQIMSVNYFGALALTKAVLVDMLKNKKGQIVFISSVQGLVALPERSAYSASKHALQAFSDSLRAEIASSNISVSVISPGYIKTKLSLNALTGSGKAHGQMDATTESGYSPEYAAEQIVKAVVQKKKEIVLSTLLPQVAILLRKYMPLLYYIVMERRAKKLEQQKQFQNVMGKNQ</sequence>
<dbReference type="PRINTS" id="PR00080">
    <property type="entry name" value="SDRFAMILY"/>
</dbReference>
<feature type="domain" description="Ketoreductase" evidence="6">
    <location>
        <begin position="43"/>
        <end position="232"/>
    </location>
</feature>
<keyword evidence="5" id="KW-0812">Transmembrane</keyword>
<keyword evidence="2" id="KW-0560">Oxidoreductase</keyword>
<evidence type="ECO:0000256" key="5">
    <source>
        <dbReference type="SAM" id="Phobius"/>
    </source>
</evidence>
<keyword evidence="5" id="KW-0472">Membrane</keyword>
<evidence type="ECO:0000256" key="2">
    <source>
        <dbReference type="ARBA" id="ARBA00023002"/>
    </source>
</evidence>
<dbReference type="Gene3D" id="3.40.50.720">
    <property type="entry name" value="NAD(P)-binding Rossmann-like Domain"/>
    <property type="match status" value="1"/>
</dbReference>
<dbReference type="GO" id="GO:0006629">
    <property type="term" value="P:lipid metabolic process"/>
    <property type="evidence" value="ECO:0007669"/>
    <property type="project" value="UniProtKB-ARBA"/>
</dbReference>
<dbReference type="PIRSF" id="PIRSF000126">
    <property type="entry name" value="11-beta-HSD1"/>
    <property type="match status" value="1"/>
</dbReference>
<evidence type="ECO:0000259" key="6">
    <source>
        <dbReference type="SMART" id="SM00822"/>
    </source>
</evidence>
<dbReference type="EMBL" id="JAACXV010013969">
    <property type="protein sequence ID" value="KAF7271364.1"/>
    <property type="molecule type" value="Genomic_DNA"/>
</dbReference>
<dbReference type="PROSITE" id="PS00061">
    <property type="entry name" value="ADH_SHORT"/>
    <property type="match status" value="1"/>
</dbReference>
<evidence type="ECO:0000313" key="8">
    <source>
        <dbReference type="Proteomes" id="UP000625711"/>
    </source>
</evidence>
<dbReference type="PANTHER" id="PTHR44196:SF1">
    <property type="entry name" value="DEHYDROGENASE_REDUCTASE SDR FAMILY MEMBER 7B"/>
    <property type="match status" value="1"/>
</dbReference>
<dbReference type="PRINTS" id="PR00081">
    <property type="entry name" value="GDHRDH"/>
</dbReference>
<dbReference type="Proteomes" id="UP000625711">
    <property type="component" value="Unassembled WGS sequence"/>
</dbReference>
<evidence type="ECO:0000313" key="7">
    <source>
        <dbReference type="EMBL" id="KAF7271364.1"/>
    </source>
</evidence>
<dbReference type="InterPro" id="IPR002347">
    <property type="entry name" value="SDR_fam"/>
</dbReference>
<dbReference type="GO" id="GO:0016491">
    <property type="term" value="F:oxidoreductase activity"/>
    <property type="evidence" value="ECO:0007669"/>
    <property type="project" value="UniProtKB-KW"/>
</dbReference>
<evidence type="ECO:0000256" key="1">
    <source>
        <dbReference type="ARBA" id="ARBA00006484"/>
    </source>
</evidence>
<proteinExistence type="inferred from homology"/>